<evidence type="ECO:0000313" key="2">
    <source>
        <dbReference type="Proteomes" id="UP001162483"/>
    </source>
</evidence>
<dbReference type="EMBL" id="CATNWA010017427">
    <property type="protein sequence ID" value="CAI9600429.1"/>
    <property type="molecule type" value="Genomic_DNA"/>
</dbReference>
<reference evidence="1" key="1">
    <citation type="submission" date="2023-05" db="EMBL/GenBank/DDBJ databases">
        <authorList>
            <person name="Stuckert A."/>
        </authorList>
    </citation>
    <scope>NUCLEOTIDE SEQUENCE</scope>
</reference>
<keyword evidence="2" id="KW-1185">Reference proteome</keyword>
<sequence>MLCIELGDVRLGYSCLAMETHSMKVTVVVLLTLQTVGDFYKLCASACAESALLFYMAYRFLAT</sequence>
<evidence type="ECO:0000313" key="1">
    <source>
        <dbReference type="EMBL" id="CAI9600429.1"/>
    </source>
</evidence>
<comment type="caution">
    <text evidence="1">The sequence shown here is derived from an EMBL/GenBank/DDBJ whole genome shotgun (WGS) entry which is preliminary data.</text>
</comment>
<gene>
    <name evidence="1" type="ORF">SPARVUS_LOCUS12744455</name>
</gene>
<accession>A0ABN9FU23</accession>
<dbReference type="Proteomes" id="UP001162483">
    <property type="component" value="Unassembled WGS sequence"/>
</dbReference>
<organism evidence="1 2">
    <name type="scientific">Staurois parvus</name>
    <dbReference type="NCBI Taxonomy" id="386267"/>
    <lineage>
        <taxon>Eukaryota</taxon>
        <taxon>Metazoa</taxon>
        <taxon>Chordata</taxon>
        <taxon>Craniata</taxon>
        <taxon>Vertebrata</taxon>
        <taxon>Euteleostomi</taxon>
        <taxon>Amphibia</taxon>
        <taxon>Batrachia</taxon>
        <taxon>Anura</taxon>
        <taxon>Neobatrachia</taxon>
        <taxon>Ranoidea</taxon>
        <taxon>Ranidae</taxon>
        <taxon>Staurois</taxon>
    </lineage>
</organism>
<protein>
    <submittedName>
        <fullName evidence="1">Uncharacterized protein</fullName>
    </submittedName>
</protein>
<proteinExistence type="predicted"/>
<name>A0ABN9FU23_9NEOB</name>